<sequence>MLHTTACITTVLKEDVLSTSSTTSDLLNGVPTSKLHTVLSQQTSFNNLLPTTSIGPRIE</sequence>
<dbReference type="AlphaFoldDB" id="Q5BRH5"/>
<accession>Q5BRH5</accession>
<name>Q5BRH5_SCHJA</name>
<evidence type="ECO:0000313" key="1">
    <source>
        <dbReference type="EMBL" id="AAX30860.1"/>
    </source>
</evidence>
<reference evidence="1" key="2">
    <citation type="journal article" date="2006" name="PLoS Pathog.">
        <title>New perspectives on host-parasite interplay by comparative transcriptomic and proteomic analyses of Schistosoma japonicum.</title>
        <authorList>
            <person name="Liu F."/>
            <person name="Lu J."/>
            <person name="Hu W."/>
            <person name="Wang S.Y."/>
            <person name="Cui S.J."/>
            <person name="Chi M."/>
            <person name="Yan Q."/>
            <person name="Wang X.R."/>
            <person name="Song H.D."/>
            <person name="Xu X.N."/>
            <person name="Wang J.J."/>
            <person name="Zhang X.L."/>
            <person name="Zhang X."/>
            <person name="Wang Z.Q."/>
            <person name="Xue C.L."/>
            <person name="Brindley P.J."/>
            <person name="McManus D.P."/>
            <person name="Yang P.Y."/>
            <person name="Feng Z."/>
            <person name="Chen Z."/>
            <person name="Han Z.G."/>
        </authorList>
    </citation>
    <scope>NUCLEOTIDE SEQUENCE</scope>
</reference>
<organism evidence="1">
    <name type="scientific">Schistosoma japonicum</name>
    <name type="common">Blood fluke</name>
    <dbReference type="NCBI Taxonomy" id="6182"/>
    <lineage>
        <taxon>Eukaryota</taxon>
        <taxon>Metazoa</taxon>
        <taxon>Spiralia</taxon>
        <taxon>Lophotrochozoa</taxon>
        <taxon>Platyhelminthes</taxon>
        <taxon>Trematoda</taxon>
        <taxon>Digenea</taxon>
        <taxon>Strigeidida</taxon>
        <taxon>Schistosomatoidea</taxon>
        <taxon>Schistosomatidae</taxon>
        <taxon>Schistosoma</taxon>
    </lineage>
</organism>
<proteinExistence type="evidence at transcript level"/>
<reference evidence="1" key="1">
    <citation type="submission" date="2005-01" db="EMBL/GenBank/DDBJ databases">
        <authorList>
            <person name="Han Z."/>
        </authorList>
    </citation>
    <scope>NUCLEOTIDE SEQUENCE</scope>
</reference>
<dbReference type="EMBL" id="AY915639">
    <property type="protein sequence ID" value="AAX30860.1"/>
    <property type="molecule type" value="mRNA"/>
</dbReference>
<protein>
    <submittedName>
        <fullName evidence="1">SJCHGC08276 protein</fullName>
    </submittedName>
</protein>